<dbReference type="AlphaFoldDB" id="A0A9D4CQP7"/>
<dbReference type="Proteomes" id="UP000828390">
    <property type="component" value="Unassembled WGS sequence"/>
</dbReference>
<evidence type="ECO:0000313" key="1">
    <source>
        <dbReference type="EMBL" id="KAH3729888.1"/>
    </source>
</evidence>
<dbReference type="EMBL" id="JAIWYP010000012">
    <property type="protein sequence ID" value="KAH3729888.1"/>
    <property type="molecule type" value="Genomic_DNA"/>
</dbReference>
<organism evidence="1 2">
    <name type="scientific">Dreissena polymorpha</name>
    <name type="common">Zebra mussel</name>
    <name type="synonym">Mytilus polymorpha</name>
    <dbReference type="NCBI Taxonomy" id="45954"/>
    <lineage>
        <taxon>Eukaryota</taxon>
        <taxon>Metazoa</taxon>
        <taxon>Spiralia</taxon>
        <taxon>Lophotrochozoa</taxon>
        <taxon>Mollusca</taxon>
        <taxon>Bivalvia</taxon>
        <taxon>Autobranchia</taxon>
        <taxon>Heteroconchia</taxon>
        <taxon>Euheterodonta</taxon>
        <taxon>Imparidentia</taxon>
        <taxon>Neoheterodontei</taxon>
        <taxon>Myida</taxon>
        <taxon>Dreissenoidea</taxon>
        <taxon>Dreissenidae</taxon>
        <taxon>Dreissena</taxon>
    </lineage>
</organism>
<accession>A0A9D4CQP7</accession>
<gene>
    <name evidence="1" type="ORF">DPMN_055866</name>
</gene>
<protein>
    <submittedName>
        <fullName evidence="1">Uncharacterized protein</fullName>
    </submittedName>
</protein>
<keyword evidence="2" id="KW-1185">Reference proteome</keyword>
<reference evidence="1" key="2">
    <citation type="submission" date="2020-11" db="EMBL/GenBank/DDBJ databases">
        <authorList>
            <person name="McCartney M.A."/>
            <person name="Auch B."/>
            <person name="Kono T."/>
            <person name="Mallez S."/>
            <person name="Becker A."/>
            <person name="Gohl D.M."/>
            <person name="Silverstein K.A.T."/>
            <person name="Koren S."/>
            <person name="Bechman K.B."/>
            <person name="Herman A."/>
            <person name="Abrahante J.E."/>
            <person name="Garbe J."/>
        </authorList>
    </citation>
    <scope>NUCLEOTIDE SEQUENCE</scope>
    <source>
        <strain evidence="1">Duluth1</strain>
        <tissue evidence="1">Whole animal</tissue>
    </source>
</reference>
<sequence>MVSVHKTARKCLGGNQAHMKRDHDVRLYRNTYRVGDLVYVLNVAGKAKKLLLQWNGPGIVVKKFMLSCTRYDFVERGSM</sequence>
<reference evidence="1" key="1">
    <citation type="journal article" date="2019" name="bioRxiv">
        <title>The Genome of the Zebra Mussel, Dreissena polymorpha: A Resource for Invasive Species Research.</title>
        <authorList>
            <person name="McCartney M.A."/>
            <person name="Auch B."/>
            <person name="Kono T."/>
            <person name="Mallez S."/>
            <person name="Zhang Y."/>
            <person name="Obille A."/>
            <person name="Becker A."/>
            <person name="Abrahante J.E."/>
            <person name="Garbe J."/>
            <person name="Badalamenti J.P."/>
            <person name="Herman A."/>
            <person name="Mangelson H."/>
            <person name="Liachko I."/>
            <person name="Sullivan S."/>
            <person name="Sone E.D."/>
            <person name="Koren S."/>
            <person name="Silverstein K.A.T."/>
            <person name="Beckman K.B."/>
            <person name="Gohl D.M."/>
        </authorList>
    </citation>
    <scope>NUCLEOTIDE SEQUENCE</scope>
    <source>
        <strain evidence="1">Duluth1</strain>
        <tissue evidence="1">Whole animal</tissue>
    </source>
</reference>
<evidence type="ECO:0000313" key="2">
    <source>
        <dbReference type="Proteomes" id="UP000828390"/>
    </source>
</evidence>
<comment type="caution">
    <text evidence="1">The sequence shown here is derived from an EMBL/GenBank/DDBJ whole genome shotgun (WGS) entry which is preliminary data.</text>
</comment>
<name>A0A9D4CQP7_DREPO</name>
<proteinExistence type="predicted"/>